<feature type="region of interest" description="Disordered" evidence="1">
    <location>
        <begin position="26"/>
        <end position="65"/>
    </location>
</feature>
<proteinExistence type="predicted"/>
<name>A0A8S9VCV4_PHYIN</name>
<dbReference type="AlphaFoldDB" id="A0A8S9VCV4"/>
<evidence type="ECO:0000256" key="1">
    <source>
        <dbReference type="SAM" id="MobiDB-lite"/>
    </source>
</evidence>
<evidence type="ECO:0000313" key="2">
    <source>
        <dbReference type="EMBL" id="KAF4150805.1"/>
    </source>
</evidence>
<protein>
    <submittedName>
        <fullName evidence="2">Uncharacterized protein</fullName>
    </submittedName>
</protein>
<reference evidence="2" key="1">
    <citation type="submission" date="2020-03" db="EMBL/GenBank/DDBJ databases">
        <title>Hybrid Assembly of Korean Phytophthora infestans isolates.</title>
        <authorList>
            <person name="Prokchorchik M."/>
            <person name="Lee Y."/>
            <person name="Seo J."/>
            <person name="Cho J.-H."/>
            <person name="Park Y.-E."/>
            <person name="Jang D.-C."/>
            <person name="Im J.-S."/>
            <person name="Choi J.-G."/>
            <person name="Park H.-J."/>
            <person name="Lee G.-B."/>
            <person name="Lee Y.-G."/>
            <person name="Hong S.-Y."/>
            <person name="Cho K."/>
            <person name="Sohn K.H."/>
        </authorList>
    </citation>
    <scope>NUCLEOTIDE SEQUENCE</scope>
    <source>
        <strain evidence="2">KR_2_A2</strain>
    </source>
</reference>
<dbReference type="Proteomes" id="UP000704712">
    <property type="component" value="Unassembled WGS sequence"/>
</dbReference>
<comment type="caution">
    <text evidence="2">The sequence shown here is derived from an EMBL/GenBank/DDBJ whole genome shotgun (WGS) entry which is preliminary data.</text>
</comment>
<accession>A0A8S9VCV4</accession>
<gene>
    <name evidence="2" type="ORF">GN958_ATG00003</name>
</gene>
<sequence length="112" mass="12320">MTWTSKRWVTYRVDVLVPFTHLPASICQDDNTPTSAKFRRSFTPVASAAPPPPSGPPSSNSNSMSEVSETYSLHVVDEPLYMDVFIIASRRAIAVFSVVYHSDGIATGKMKL</sequence>
<organism evidence="2 3">
    <name type="scientific">Phytophthora infestans</name>
    <name type="common">Potato late blight agent</name>
    <name type="synonym">Botrytis infestans</name>
    <dbReference type="NCBI Taxonomy" id="4787"/>
    <lineage>
        <taxon>Eukaryota</taxon>
        <taxon>Sar</taxon>
        <taxon>Stramenopiles</taxon>
        <taxon>Oomycota</taxon>
        <taxon>Peronosporomycetes</taxon>
        <taxon>Peronosporales</taxon>
        <taxon>Peronosporaceae</taxon>
        <taxon>Phytophthora</taxon>
    </lineage>
</organism>
<dbReference type="EMBL" id="JAACNO010000002">
    <property type="protein sequence ID" value="KAF4150805.1"/>
    <property type="molecule type" value="Genomic_DNA"/>
</dbReference>
<evidence type="ECO:0000313" key="3">
    <source>
        <dbReference type="Proteomes" id="UP000704712"/>
    </source>
</evidence>